<evidence type="ECO:0000313" key="2">
    <source>
        <dbReference type="EMBL" id="QNM10769.1"/>
    </source>
</evidence>
<reference evidence="2 3" key="1">
    <citation type="submission" date="2020-08" db="EMBL/GenBank/DDBJ databases">
        <authorList>
            <person name="Liu C."/>
            <person name="Sun Q."/>
        </authorList>
    </citation>
    <scope>NUCLEOTIDE SEQUENCE [LARGE SCALE GENOMIC DNA]</scope>
    <source>
        <strain evidence="2 3">NSJ-61</strain>
    </source>
</reference>
<keyword evidence="1" id="KW-1133">Transmembrane helix</keyword>
<feature type="transmembrane region" description="Helical" evidence="1">
    <location>
        <begin position="7"/>
        <end position="31"/>
    </location>
</feature>
<feature type="transmembrane region" description="Helical" evidence="1">
    <location>
        <begin position="43"/>
        <end position="59"/>
    </location>
</feature>
<keyword evidence="1" id="KW-0472">Membrane</keyword>
<keyword evidence="1" id="KW-0812">Transmembrane</keyword>
<accession>A0A7G9GIY7</accession>
<sequence>MSKIQKTALVCSIAFCLHYALYKLLNFTFFMSFFANHLWLDKLLAFLIGAAAFLDILIFKKDE</sequence>
<keyword evidence="3" id="KW-1185">Reference proteome</keyword>
<gene>
    <name evidence="2" type="ORF">H9Q80_10750</name>
</gene>
<dbReference type="Proteomes" id="UP000515856">
    <property type="component" value="Chromosome"/>
</dbReference>
<dbReference type="KEGG" id="ehn:H9Q80_10750"/>
<name>A0A7G9GIY7_9FIRM</name>
<protein>
    <submittedName>
        <fullName evidence="2">Uncharacterized protein</fullName>
    </submittedName>
</protein>
<dbReference type="EMBL" id="CP060636">
    <property type="protein sequence ID" value="QNM10769.1"/>
    <property type="molecule type" value="Genomic_DNA"/>
</dbReference>
<organism evidence="2 3">
    <name type="scientific">[Eubacterium] hominis</name>
    <dbReference type="NCBI Taxonomy" id="2764325"/>
    <lineage>
        <taxon>Bacteria</taxon>
        <taxon>Bacillati</taxon>
        <taxon>Bacillota</taxon>
        <taxon>Erysipelotrichia</taxon>
        <taxon>Erysipelotrichales</taxon>
        <taxon>Erysipelotrichaceae</taxon>
        <taxon>Amedibacillus</taxon>
    </lineage>
</organism>
<evidence type="ECO:0000313" key="3">
    <source>
        <dbReference type="Proteomes" id="UP000515856"/>
    </source>
</evidence>
<dbReference type="RefSeq" id="WP_117454403.1">
    <property type="nucleotide sequence ID" value="NZ_CP060636.1"/>
</dbReference>
<evidence type="ECO:0000256" key="1">
    <source>
        <dbReference type="SAM" id="Phobius"/>
    </source>
</evidence>
<proteinExistence type="predicted"/>
<dbReference type="AlphaFoldDB" id="A0A7G9GIY7"/>